<reference evidence="4" key="1">
    <citation type="submission" date="2016-06" db="UniProtKB">
        <authorList>
            <consortium name="WormBaseParasite"/>
        </authorList>
    </citation>
    <scope>IDENTIFICATION</scope>
</reference>
<evidence type="ECO:0000313" key="3">
    <source>
        <dbReference type="Proteomes" id="UP000272942"/>
    </source>
</evidence>
<accession>A0A183ATY6</accession>
<gene>
    <name evidence="2" type="ORF">ECPE_LOCUS10421</name>
</gene>
<name>A0A183ATY6_9TREM</name>
<organism evidence="4">
    <name type="scientific">Echinostoma caproni</name>
    <dbReference type="NCBI Taxonomy" id="27848"/>
    <lineage>
        <taxon>Eukaryota</taxon>
        <taxon>Metazoa</taxon>
        <taxon>Spiralia</taxon>
        <taxon>Lophotrochozoa</taxon>
        <taxon>Platyhelminthes</taxon>
        <taxon>Trematoda</taxon>
        <taxon>Digenea</taxon>
        <taxon>Plagiorchiida</taxon>
        <taxon>Echinostomata</taxon>
        <taxon>Echinostomatoidea</taxon>
        <taxon>Echinostomatidae</taxon>
        <taxon>Echinostoma</taxon>
    </lineage>
</organism>
<feature type="compositionally biased region" description="Basic residues" evidence="1">
    <location>
        <begin position="31"/>
        <end position="41"/>
    </location>
</feature>
<feature type="region of interest" description="Disordered" evidence="1">
    <location>
        <begin position="159"/>
        <end position="210"/>
    </location>
</feature>
<evidence type="ECO:0000313" key="2">
    <source>
        <dbReference type="EMBL" id="VDP87018.1"/>
    </source>
</evidence>
<feature type="compositionally biased region" description="Basic and acidic residues" evidence="1">
    <location>
        <begin position="1"/>
        <end position="30"/>
    </location>
</feature>
<proteinExistence type="predicted"/>
<evidence type="ECO:0000313" key="4">
    <source>
        <dbReference type="WBParaSite" id="ECPE_0001045301-mRNA-1"/>
    </source>
</evidence>
<dbReference type="OrthoDB" id="6281988at2759"/>
<evidence type="ECO:0000256" key="1">
    <source>
        <dbReference type="SAM" id="MobiDB-lite"/>
    </source>
</evidence>
<dbReference type="AlphaFoldDB" id="A0A183ATY6"/>
<keyword evidence="3" id="KW-1185">Reference proteome</keyword>
<dbReference type="EMBL" id="UZAN01049042">
    <property type="protein sequence ID" value="VDP87018.1"/>
    <property type="molecule type" value="Genomic_DNA"/>
</dbReference>
<sequence>MFSEKSHSTGDDHPPVRLPDKRADPRETSASHRKRKFHRKTGVTALAAPNLEQLQRAAGSRFNWALTTSVLATSVKKQASSVLFQFARRKRSQIENPIIDVTKCSTPPAESPNYMSASMEEVGHPDSACRSLSVGTYDQNSVCLGQTFSGTTYSPSLESSSGLCSPHSENEYTPVNRKGRRHYSGGSEGKPCLASEPGTDDSSNTPRSKRFSCSHVKFSDELNTVDSLGDDRLTGRSCTCPVLPETGAEVDSSGDAGG</sequence>
<reference evidence="2 3" key="2">
    <citation type="submission" date="2018-11" db="EMBL/GenBank/DDBJ databases">
        <authorList>
            <consortium name="Pathogen Informatics"/>
        </authorList>
    </citation>
    <scope>NUCLEOTIDE SEQUENCE [LARGE SCALE GENOMIC DNA]</scope>
    <source>
        <strain evidence="2 3">Egypt</strain>
    </source>
</reference>
<dbReference type="WBParaSite" id="ECPE_0001045301-mRNA-1">
    <property type="protein sequence ID" value="ECPE_0001045301-mRNA-1"/>
    <property type="gene ID" value="ECPE_0001045301"/>
</dbReference>
<protein>
    <submittedName>
        <fullName evidence="4">TIAM Rac1 associated GEF 2a</fullName>
    </submittedName>
</protein>
<dbReference type="Proteomes" id="UP000272942">
    <property type="component" value="Unassembled WGS sequence"/>
</dbReference>
<feature type="region of interest" description="Disordered" evidence="1">
    <location>
        <begin position="225"/>
        <end position="258"/>
    </location>
</feature>
<feature type="region of interest" description="Disordered" evidence="1">
    <location>
        <begin position="1"/>
        <end position="42"/>
    </location>
</feature>